<reference evidence="2 3" key="1">
    <citation type="submission" date="2017-10" db="EMBL/GenBank/DDBJ databases">
        <title>Comparative genomics in systemic dimorphic fungi from Ajellomycetaceae.</title>
        <authorList>
            <person name="Munoz J.F."/>
            <person name="Mcewen J.G."/>
            <person name="Clay O.K."/>
            <person name="Cuomo C.A."/>
        </authorList>
    </citation>
    <scope>NUCLEOTIDE SEQUENCE [LARGE SCALE GENOMIC DNA]</scope>
    <source>
        <strain evidence="2 3">UAMH130</strain>
    </source>
</reference>
<feature type="compositionally biased region" description="Pro residues" evidence="1">
    <location>
        <begin position="29"/>
        <end position="43"/>
    </location>
</feature>
<evidence type="ECO:0000313" key="2">
    <source>
        <dbReference type="EMBL" id="PGH09365.1"/>
    </source>
</evidence>
<feature type="compositionally biased region" description="Basic and acidic residues" evidence="1">
    <location>
        <begin position="51"/>
        <end position="64"/>
    </location>
</feature>
<sequence>MAKGRRNTSGNPNPRPPSKPAALLQPKPSADPAPAPSSGPPPCLAQWSYGRMKDRPPLGQKDKNKLGLCRVAPSPGDIPAGCLIYSNHRQDEKPSAACSRLKEWWYR</sequence>
<dbReference type="EMBL" id="PDNC01000005">
    <property type="protein sequence ID" value="PGH09365.1"/>
    <property type="molecule type" value="Genomic_DNA"/>
</dbReference>
<accession>A0A2B7XKA7</accession>
<gene>
    <name evidence="2" type="ORF">GX51_00808</name>
</gene>
<evidence type="ECO:0000313" key="3">
    <source>
        <dbReference type="Proteomes" id="UP000224080"/>
    </source>
</evidence>
<keyword evidence="3" id="KW-1185">Reference proteome</keyword>
<dbReference type="Proteomes" id="UP000224080">
    <property type="component" value="Unassembled WGS sequence"/>
</dbReference>
<feature type="region of interest" description="Disordered" evidence="1">
    <location>
        <begin position="1"/>
        <end position="64"/>
    </location>
</feature>
<dbReference type="AlphaFoldDB" id="A0A2B7XKA7"/>
<organism evidence="2 3">
    <name type="scientific">Blastomyces parvus</name>
    <dbReference type="NCBI Taxonomy" id="2060905"/>
    <lineage>
        <taxon>Eukaryota</taxon>
        <taxon>Fungi</taxon>
        <taxon>Dikarya</taxon>
        <taxon>Ascomycota</taxon>
        <taxon>Pezizomycotina</taxon>
        <taxon>Eurotiomycetes</taxon>
        <taxon>Eurotiomycetidae</taxon>
        <taxon>Onygenales</taxon>
        <taxon>Ajellomycetaceae</taxon>
        <taxon>Blastomyces</taxon>
    </lineage>
</organism>
<proteinExistence type="predicted"/>
<comment type="caution">
    <text evidence="2">The sequence shown here is derived from an EMBL/GenBank/DDBJ whole genome shotgun (WGS) entry which is preliminary data.</text>
</comment>
<name>A0A2B7XKA7_9EURO</name>
<evidence type="ECO:0000256" key="1">
    <source>
        <dbReference type="SAM" id="MobiDB-lite"/>
    </source>
</evidence>
<protein>
    <submittedName>
        <fullName evidence="2">Uncharacterized protein</fullName>
    </submittedName>
</protein>